<comment type="catalytic activity">
    <reaction evidence="11 12 16">
        <text>6-phospho-D-gluconate + NADP(+) = D-ribulose 5-phosphate + CO2 + NADPH</text>
        <dbReference type="Rhea" id="RHEA:10116"/>
        <dbReference type="ChEBI" id="CHEBI:16526"/>
        <dbReference type="ChEBI" id="CHEBI:57783"/>
        <dbReference type="ChEBI" id="CHEBI:58121"/>
        <dbReference type="ChEBI" id="CHEBI:58349"/>
        <dbReference type="ChEBI" id="CHEBI:58759"/>
        <dbReference type="EC" id="1.1.1.44"/>
    </reaction>
</comment>
<keyword evidence="8 12" id="KW-0560">Oxidoreductase</keyword>
<feature type="active site" description="Proton donor" evidence="13">
    <location>
        <position position="194"/>
    </location>
</feature>
<feature type="binding site" evidence="15">
    <location>
        <begin position="36"/>
        <end position="38"/>
    </location>
    <ligand>
        <name>NADP(+)</name>
        <dbReference type="ChEBI" id="CHEBI:58349"/>
    </ligand>
</feature>
<dbReference type="PIRSF" id="PIRSF000109">
    <property type="entry name" value="6PGD"/>
    <property type="match status" value="1"/>
</dbReference>
<dbReference type="Pfam" id="PF03446">
    <property type="entry name" value="NAD_binding_2"/>
    <property type="match status" value="1"/>
</dbReference>
<dbReference type="SMART" id="SM01350">
    <property type="entry name" value="6PGD"/>
    <property type="match status" value="1"/>
</dbReference>
<evidence type="ECO:0000256" key="1">
    <source>
        <dbReference type="ARBA" id="ARBA00002526"/>
    </source>
</evidence>
<dbReference type="EC" id="1.1.1.44" evidence="5 12"/>
<dbReference type="Gene3D" id="3.40.50.720">
    <property type="entry name" value="NAD(P)-binding Rossmann-like Domain"/>
    <property type="match status" value="1"/>
</dbReference>
<dbReference type="InterPro" id="IPR008927">
    <property type="entry name" value="6-PGluconate_DH-like_C_sf"/>
</dbReference>
<feature type="binding site" evidence="14">
    <location>
        <position position="453"/>
    </location>
    <ligand>
        <name>substrate</name>
        <note>ligand shared between dimeric partners</note>
    </ligand>
</feature>
<dbReference type="InterPro" id="IPR006115">
    <property type="entry name" value="6PGDH_NADP-bd"/>
</dbReference>
<proteinExistence type="inferred from homology"/>
<dbReference type="InterPro" id="IPR013328">
    <property type="entry name" value="6PGD_dom2"/>
</dbReference>
<dbReference type="GO" id="GO:0006098">
    <property type="term" value="P:pentose-phosphate shunt"/>
    <property type="evidence" value="ECO:0007669"/>
    <property type="project" value="UniProtKB-UniPathway"/>
</dbReference>
<evidence type="ECO:0000256" key="16">
    <source>
        <dbReference type="RuleBase" id="RU000485"/>
    </source>
</evidence>
<dbReference type="AlphaFoldDB" id="A0A7W6EAK8"/>
<evidence type="ECO:0000256" key="6">
    <source>
        <dbReference type="ARBA" id="ARBA00018193"/>
    </source>
</evidence>
<dbReference type="GO" id="GO:0050661">
    <property type="term" value="F:NADP binding"/>
    <property type="evidence" value="ECO:0007669"/>
    <property type="project" value="InterPro"/>
</dbReference>
<feature type="binding site" description="in other chain" evidence="14">
    <location>
        <begin position="190"/>
        <end position="191"/>
    </location>
    <ligand>
        <name>substrate</name>
        <note>ligand shared between dimeric partners</note>
    </ligand>
</feature>
<feature type="active site" description="Proton acceptor" evidence="13">
    <location>
        <position position="187"/>
    </location>
</feature>
<evidence type="ECO:0000256" key="8">
    <source>
        <dbReference type="ARBA" id="ARBA00023002"/>
    </source>
</evidence>
<comment type="subunit">
    <text evidence="4 12">Homodimer.</text>
</comment>
<evidence type="ECO:0000256" key="12">
    <source>
        <dbReference type="PIRNR" id="PIRNR000109"/>
    </source>
</evidence>
<feature type="binding site" description="in other chain" evidence="14">
    <location>
        <position position="107"/>
    </location>
    <ligand>
        <name>substrate</name>
        <note>ligand shared between dimeric partners</note>
    </ligand>
</feature>
<feature type="binding site" evidence="15">
    <location>
        <position position="107"/>
    </location>
    <ligand>
        <name>NADP(+)</name>
        <dbReference type="ChEBI" id="CHEBI:58349"/>
    </ligand>
</feature>
<evidence type="ECO:0000256" key="7">
    <source>
        <dbReference type="ARBA" id="ARBA00022857"/>
    </source>
</evidence>
<name>A0A7W6EAK8_9HYPH</name>
<evidence type="ECO:0000256" key="10">
    <source>
        <dbReference type="ARBA" id="ARBA00023126"/>
    </source>
</evidence>
<evidence type="ECO:0000256" key="15">
    <source>
        <dbReference type="PIRSR" id="PIRSR000109-3"/>
    </source>
</evidence>
<reference evidence="18 19" key="1">
    <citation type="submission" date="2020-08" db="EMBL/GenBank/DDBJ databases">
        <title>Genomic Encyclopedia of Type Strains, Phase IV (KMG-IV): sequencing the most valuable type-strain genomes for metagenomic binning, comparative biology and taxonomic classification.</title>
        <authorList>
            <person name="Goeker M."/>
        </authorList>
    </citation>
    <scope>NUCLEOTIDE SEQUENCE [LARGE SCALE GENOMIC DNA]</scope>
    <source>
        <strain evidence="18 19">DSM 102238</strain>
    </source>
</reference>
<keyword evidence="7 12" id="KW-0521">NADP</keyword>
<feature type="binding site" evidence="15">
    <location>
        <begin position="79"/>
        <end position="81"/>
    </location>
    <ligand>
        <name>NADP(+)</name>
        <dbReference type="ChEBI" id="CHEBI:58349"/>
    </ligand>
</feature>
<dbReference type="InterPro" id="IPR006114">
    <property type="entry name" value="6PGDH_C"/>
</dbReference>
<dbReference type="EMBL" id="JACIEK010000001">
    <property type="protein sequence ID" value="MBB3996506.1"/>
    <property type="molecule type" value="Genomic_DNA"/>
</dbReference>
<evidence type="ECO:0000313" key="18">
    <source>
        <dbReference type="EMBL" id="MBB3996506.1"/>
    </source>
</evidence>
<sequence>MSDGQADLGVLGMGTMGANLALNFADNGAFTVALFNRTVAKAYGVRDDNPALAERLVPTDTIEQFISTLKSPRVVVLMVNAGQPVDEQMALVLPHLDKGDILIDAGNADFNDTVRRDAAVKDTGIHFVGMGVSGGEEGARHGPSIMVGGDEAVWERLKPLLEPISAKYDGTPCVDWLGTGGAGHFVKTIHNGIEYADMQMIAEIYGILRDGVGLKAGEMADIFADWNTRGLSSYLVEISAVTLAETDPETGKPMVDVIVDEAGQKGTGRWSVIEAQKLGIGATTLEAAVSARGISSRRSERAEAAKLFGAVATARAEFHADADGLKELEAALETAKLIAYAQGYATMAEASKEFGWNLPLGEIARIWRAGCIIRSRFLDDITQAYEAGGGEVVNLLLAPSFKTLVEEGQASLRRVVAKAVLAGLPVPALSAALAYFDDYRRARGTTNLTQAQRDLFGAHTFKRLDREGTFHHKWPAVG</sequence>
<dbReference type="GO" id="GO:0019521">
    <property type="term" value="P:D-gluconate metabolic process"/>
    <property type="evidence" value="ECO:0007669"/>
    <property type="project" value="UniProtKB-KW"/>
</dbReference>
<evidence type="ECO:0000256" key="5">
    <source>
        <dbReference type="ARBA" id="ARBA00013011"/>
    </source>
</evidence>
<comment type="caution">
    <text evidence="18">The sequence shown here is derived from an EMBL/GenBank/DDBJ whole genome shotgun (WGS) entry which is preliminary data.</text>
</comment>
<feature type="domain" description="6-phosphogluconate dehydrogenase C-terminal" evidence="17">
    <location>
        <begin position="183"/>
        <end position="475"/>
    </location>
</feature>
<keyword evidence="9 16" id="KW-0311">Gluconate utilization</keyword>
<dbReference type="Pfam" id="PF00393">
    <property type="entry name" value="6PGD"/>
    <property type="match status" value="1"/>
</dbReference>
<comment type="pathway">
    <text evidence="2 12 16">Carbohydrate degradation; pentose phosphate pathway; D-ribulose 5-phosphate from D-glucose 6-phosphate (oxidative stage): step 3/3.</text>
</comment>
<feature type="binding site" description="in other chain" evidence="14">
    <location>
        <position position="292"/>
    </location>
    <ligand>
        <name>substrate</name>
        <note>ligand shared between dimeric partners</note>
    </ligand>
</feature>
<dbReference type="SUPFAM" id="SSF51735">
    <property type="entry name" value="NAD(P)-binding Rossmann-fold domains"/>
    <property type="match status" value="1"/>
</dbReference>
<evidence type="ECO:0000256" key="2">
    <source>
        <dbReference type="ARBA" id="ARBA00004874"/>
    </source>
</evidence>
<dbReference type="SUPFAM" id="SSF48179">
    <property type="entry name" value="6-phosphogluconate dehydrogenase C-terminal domain-like"/>
    <property type="match status" value="1"/>
</dbReference>
<dbReference type="Gene3D" id="1.10.1040.10">
    <property type="entry name" value="N-(1-d-carboxylethyl)-l-norvaline Dehydrogenase, domain 2"/>
    <property type="match status" value="1"/>
</dbReference>
<feature type="binding site" evidence="14">
    <location>
        <position position="459"/>
    </location>
    <ligand>
        <name>substrate</name>
        <note>ligand shared between dimeric partners</note>
    </ligand>
</feature>
<evidence type="ECO:0000256" key="3">
    <source>
        <dbReference type="ARBA" id="ARBA00008419"/>
    </source>
</evidence>
<dbReference type="InterPro" id="IPR006184">
    <property type="entry name" value="6PGdom_BS"/>
</dbReference>
<keyword evidence="10 12" id="KW-0570">Pentose shunt</keyword>
<dbReference type="PRINTS" id="PR00076">
    <property type="entry name" value="6PGDHDRGNASE"/>
</dbReference>
<dbReference type="FunFam" id="1.10.1040.10:FF:000032">
    <property type="entry name" value="6-phosphogluconate dehydrogenase, decarboxylating"/>
    <property type="match status" value="1"/>
</dbReference>
<dbReference type="PANTHER" id="PTHR11811">
    <property type="entry name" value="6-PHOSPHOGLUCONATE DEHYDROGENASE"/>
    <property type="match status" value="1"/>
</dbReference>
<comment type="similarity">
    <text evidence="3 12 16">Belongs to the 6-phosphogluconate dehydrogenase family.</text>
</comment>
<dbReference type="Proteomes" id="UP000542776">
    <property type="component" value="Unassembled WGS sequence"/>
</dbReference>
<evidence type="ECO:0000256" key="11">
    <source>
        <dbReference type="ARBA" id="ARBA00048640"/>
    </source>
</evidence>
<dbReference type="InterPro" id="IPR006113">
    <property type="entry name" value="6PGDH_Gnd/GntZ"/>
</dbReference>
<organism evidence="18 19">
    <name type="scientific">Aureimonas pseudogalii</name>
    <dbReference type="NCBI Taxonomy" id="1744844"/>
    <lineage>
        <taxon>Bacteria</taxon>
        <taxon>Pseudomonadati</taxon>
        <taxon>Pseudomonadota</taxon>
        <taxon>Alphaproteobacteria</taxon>
        <taxon>Hyphomicrobiales</taxon>
        <taxon>Aurantimonadaceae</taxon>
        <taxon>Aureimonas</taxon>
    </lineage>
</organism>
<feature type="binding site" description="in other chain" evidence="14">
    <location>
        <position position="195"/>
    </location>
    <ligand>
        <name>substrate</name>
        <note>ligand shared between dimeric partners</note>
    </ligand>
</feature>
<evidence type="ECO:0000256" key="13">
    <source>
        <dbReference type="PIRSR" id="PIRSR000109-1"/>
    </source>
</evidence>
<dbReference type="GO" id="GO:0004616">
    <property type="term" value="F:phosphogluconate dehydrogenase (decarboxylating) activity"/>
    <property type="evidence" value="ECO:0007669"/>
    <property type="project" value="UniProtKB-EC"/>
</dbReference>
<accession>A0A7W6EAK8</accession>
<evidence type="ECO:0000256" key="4">
    <source>
        <dbReference type="ARBA" id="ARBA00011738"/>
    </source>
</evidence>
<dbReference type="UniPathway" id="UPA00115">
    <property type="reaction ID" value="UER00410"/>
</dbReference>
<dbReference type="NCBIfam" id="NF006765">
    <property type="entry name" value="PRK09287.1"/>
    <property type="match status" value="1"/>
</dbReference>
<dbReference type="NCBIfam" id="TIGR00873">
    <property type="entry name" value="gnd"/>
    <property type="match status" value="1"/>
</dbReference>
<feature type="binding site" description="in other chain" evidence="14">
    <location>
        <position position="265"/>
    </location>
    <ligand>
        <name>substrate</name>
        <note>ligand shared between dimeric partners</note>
    </ligand>
</feature>
<feature type="binding site" description="in other chain" evidence="14">
    <location>
        <begin position="133"/>
        <end position="135"/>
    </location>
    <ligand>
        <name>substrate</name>
        <note>ligand shared between dimeric partners</note>
    </ligand>
</feature>
<protein>
    <recommendedName>
        <fullName evidence="6 12">6-phosphogluconate dehydrogenase, decarboxylating</fullName>
        <ecNumber evidence="5 12">1.1.1.44</ecNumber>
    </recommendedName>
</protein>
<comment type="function">
    <text evidence="1 12">Catalyzes the oxidative decarboxylation of 6-phosphogluconate to ribulose 5-phosphate and CO(2), with concomitant reduction of NADP to NADPH.</text>
</comment>
<dbReference type="RefSeq" id="WP_183197197.1">
    <property type="nucleotide sequence ID" value="NZ_JACIEK010000001.1"/>
</dbReference>
<feature type="binding site" evidence="15">
    <location>
        <begin position="12"/>
        <end position="17"/>
    </location>
    <ligand>
        <name>NADP(+)</name>
        <dbReference type="ChEBI" id="CHEBI:58349"/>
    </ligand>
</feature>
<keyword evidence="19" id="KW-1185">Reference proteome</keyword>
<gene>
    <name evidence="18" type="ORF">GGR04_000327</name>
</gene>
<evidence type="ECO:0000256" key="9">
    <source>
        <dbReference type="ARBA" id="ARBA00023064"/>
    </source>
</evidence>
<evidence type="ECO:0000259" key="17">
    <source>
        <dbReference type="SMART" id="SM01350"/>
    </source>
</evidence>
<dbReference type="InterPro" id="IPR036291">
    <property type="entry name" value="NAD(P)-bd_dom_sf"/>
</dbReference>
<dbReference type="InterPro" id="IPR006183">
    <property type="entry name" value="Pgluconate_DH"/>
</dbReference>
<dbReference type="Gene3D" id="1.20.5.320">
    <property type="entry name" value="6-Phosphogluconate Dehydrogenase, domain 3"/>
    <property type="match status" value="1"/>
</dbReference>
<evidence type="ECO:0000256" key="14">
    <source>
        <dbReference type="PIRSR" id="PIRSR000109-2"/>
    </source>
</evidence>
<evidence type="ECO:0000313" key="19">
    <source>
        <dbReference type="Proteomes" id="UP000542776"/>
    </source>
</evidence>
<dbReference type="PROSITE" id="PS00461">
    <property type="entry name" value="6PGD"/>
    <property type="match status" value="1"/>
</dbReference>